<evidence type="ECO:0000313" key="3">
    <source>
        <dbReference type="EMBL" id="RKO85581.1"/>
    </source>
</evidence>
<proteinExistence type="predicted"/>
<sequence length="188" mass="20248">MSHRTFLPGQAFPNLTVANAAGGEAIQLVVIYRGRFCPFCRSTLIKLKAALPKLSDAGINLVAISADTAEATTALINDLQLDGLQIGYGLHPNQMRALGVFVTSPTDYIALTHVFAEPAWFLIDTANNIKYLDYGSAPTSGRPMRSSQGTRGRSRTPRCIRSSERSPLGVTLLDESSLLSIIGRLVNS</sequence>
<feature type="region of interest" description="Disordered" evidence="1">
    <location>
        <begin position="138"/>
        <end position="160"/>
    </location>
</feature>
<evidence type="ECO:0000313" key="4">
    <source>
        <dbReference type="Proteomes" id="UP000269721"/>
    </source>
</evidence>
<dbReference type="EMBL" id="KZ998946">
    <property type="protein sequence ID" value="RKO85581.1"/>
    <property type="molecule type" value="Genomic_DNA"/>
</dbReference>
<dbReference type="Gene3D" id="3.40.30.10">
    <property type="entry name" value="Glutaredoxin"/>
    <property type="match status" value="1"/>
</dbReference>
<reference evidence="4" key="1">
    <citation type="journal article" date="2018" name="Nat. Microbiol.">
        <title>Leveraging single-cell genomics to expand the fungal tree of life.</title>
        <authorList>
            <person name="Ahrendt S.R."/>
            <person name="Quandt C.A."/>
            <person name="Ciobanu D."/>
            <person name="Clum A."/>
            <person name="Salamov A."/>
            <person name="Andreopoulos B."/>
            <person name="Cheng J.F."/>
            <person name="Woyke T."/>
            <person name="Pelin A."/>
            <person name="Henrissat B."/>
            <person name="Reynolds N.K."/>
            <person name="Benny G.L."/>
            <person name="Smith M.E."/>
            <person name="James T.Y."/>
            <person name="Grigoriev I.V."/>
        </authorList>
    </citation>
    <scope>NUCLEOTIDE SEQUENCE [LARGE SCALE GENOMIC DNA]</scope>
</reference>
<organism evidence="3 4">
    <name type="scientific">Blyttiomyces helicus</name>
    <dbReference type="NCBI Taxonomy" id="388810"/>
    <lineage>
        <taxon>Eukaryota</taxon>
        <taxon>Fungi</taxon>
        <taxon>Fungi incertae sedis</taxon>
        <taxon>Chytridiomycota</taxon>
        <taxon>Chytridiomycota incertae sedis</taxon>
        <taxon>Chytridiomycetes</taxon>
        <taxon>Chytridiomycetes incertae sedis</taxon>
        <taxon>Blyttiomyces</taxon>
    </lineage>
</organism>
<dbReference type="AlphaFoldDB" id="A0A4P9W0C0"/>
<dbReference type="GO" id="GO:0016209">
    <property type="term" value="F:antioxidant activity"/>
    <property type="evidence" value="ECO:0007669"/>
    <property type="project" value="InterPro"/>
</dbReference>
<dbReference type="InterPro" id="IPR000866">
    <property type="entry name" value="AhpC/TSA"/>
</dbReference>
<dbReference type="InterPro" id="IPR013766">
    <property type="entry name" value="Thioredoxin_domain"/>
</dbReference>
<dbReference type="GO" id="GO:0016491">
    <property type="term" value="F:oxidoreductase activity"/>
    <property type="evidence" value="ECO:0007669"/>
    <property type="project" value="InterPro"/>
</dbReference>
<protein>
    <submittedName>
        <fullName evidence="3">Thioredoxin-like protein</fullName>
    </submittedName>
</protein>
<dbReference type="SUPFAM" id="SSF52833">
    <property type="entry name" value="Thioredoxin-like"/>
    <property type="match status" value="1"/>
</dbReference>
<feature type="domain" description="Thioredoxin" evidence="2">
    <location>
        <begin position="6"/>
        <end position="152"/>
    </location>
</feature>
<name>A0A4P9W0C0_9FUNG</name>
<keyword evidence="4" id="KW-1185">Reference proteome</keyword>
<dbReference type="PROSITE" id="PS51352">
    <property type="entry name" value="THIOREDOXIN_2"/>
    <property type="match status" value="1"/>
</dbReference>
<dbReference type="Pfam" id="PF00578">
    <property type="entry name" value="AhpC-TSA"/>
    <property type="match status" value="1"/>
</dbReference>
<evidence type="ECO:0000256" key="1">
    <source>
        <dbReference type="SAM" id="MobiDB-lite"/>
    </source>
</evidence>
<dbReference type="InterPro" id="IPR036249">
    <property type="entry name" value="Thioredoxin-like_sf"/>
</dbReference>
<gene>
    <name evidence="3" type="ORF">BDK51DRAFT_26469</name>
</gene>
<evidence type="ECO:0000259" key="2">
    <source>
        <dbReference type="PROSITE" id="PS51352"/>
    </source>
</evidence>
<accession>A0A4P9W0C0</accession>
<dbReference type="OrthoDB" id="338622at2759"/>
<dbReference type="Proteomes" id="UP000269721">
    <property type="component" value="Unassembled WGS sequence"/>
</dbReference>